<protein>
    <submittedName>
        <fullName evidence="3">DUF3857 domain-containing protein</fullName>
    </submittedName>
</protein>
<evidence type="ECO:0000313" key="3">
    <source>
        <dbReference type="EMBL" id="MDR5589521.1"/>
    </source>
</evidence>
<keyword evidence="1" id="KW-0732">Signal</keyword>
<feature type="domain" description="DUF3857" evidence="2">
    <location>
        <begin position="69"/>
        <end position="208"/>
    </location>
</feature>
<dbReference type="InterPro" id="IPR024618">
    <property type="entry name" value="DUF3857"/>
</dbReference>
<evidence type="ECO:0000256" key="1">
    <source>
        <dbReference type="SAM" id="SignalP"/>
    </source>
</evidence>
<dbReference type="Gene3D" id="2.60.120.1130">
    <property type="match status" value="1"/>
</dbReference>
<feature type="signal peptide" evidence="1">
    <location>
        <begin position="1"/>
        <end position="19"/>
    </location>
</feature>
<gene>
    <name evidence="3" type="ORF">RE431_02645</name>
</gene>
<reference evidence="4" key="1">
    <citation type="submission" date="2023-07" db="EMBL/GenBank/DDBJ databases">
        <title>Christiangramia sp. SM2212., a novel bacterium of the family Flavobacteriaceae isolated from the sea sediment.</title>
        <authorList>
            <person name="Wang J."/>
            <person name="Zhang X."/>
        </authorList>
    </citation>
    <scope>NUCLEOTIDE SEQUENCE [LARGE SCALE GENOMIC DNA]</scope>
    <source>
        <strain evidence="4">SM2212</strain>
    </source>
</reference>
<evidence type="ECO:0000259" key="2">
    <source>
        <dbReference type="Pfam" id="PF12969"/>
    </source>
</evidence>
<dbReference type="Gene3D" id="2.60.40.3140">
    <property type="match status" value="1"/>
</dbReference>
<comment type="caution">
    <text evidence="3">The sequence shown here is derived from an EMBL/GenBank/DDBJ whole genome shotgun (WGS) entry which is preliminary data.</text>
</comment>
<proteinExistence type="predicted"/>
<dbReference type="EMBL" id="JAVJIU010000001">
    <property type="protein sequence ID" value="MDR5589521.1"/>
    <property type="molecule type" value="Genomic_DNA"/>
</dbReference>
<dbReference type="Pfam" id="PF12969">
    <property type="entry name" value="DUF3857"/>
    <property type="match status" value="1"/>
</dbReference>
<feature type="chain" id="PRO_5046197726" evidence="1">
    <location>
        <begin position="20"/>
        <end position="683"/>
    </location>
</feature>
<sequence length="683" mass="77959">MFRSIILALFLLVGAVTNAQNYKFGKVSKEEVSEKQHPLEENADAAVLYSYQRTYYDYNQVTGFKIISEYHQRIKIYNKEGFEWATKEISASQGNIDESVVSIKGITYNMENGKVEETKLDRDNIYEEDASKYRKVTKFTMPAIKEGSVVEFEYKITADKLSSSIDRIPLQYTIPINKLDVKVTVPEYLNYGVYNNPKAAFYVKVDQDSKPFKRSFSKSTRPSGSISSNQSMKTNRYSVEFMQNSYIVEEENIPSLIEENHVDYLENYAAYLDWELKYTKFPNSAIENYSNTWEGVAKSIYLDNGFERELRNSNYYDDELNALIGGTSDPQKKAALIFNFVKQKVKWNDYIGFVTENGLKNAYKDGSGNTGDINLLLVSMLKYAKLDANPVLVSTPSNGVPSFPTKSGFNYLLASVKINGKQLLLDATDQAAGMGELPKRARNWQGRLIREDGTSEWVSLQPNYYSKDGTVMNIQIAENSIKGKYINKLSGLHAKNYRMNHNSLDNAVNELSESLNTYEISNAEIKDFAKVGGEITNSYIFESTKAQEVIGDKIYFQPLFFETNTVNDFKAEKRTYPIFFDFPTQKHNLVNIMIPEDYEVVSVPESVIVKLKDNSGEFRYIVKQSGSYLIIDSEVNLSQTVYLAEDYDIIKKFFNNIVEKQNESIVLRKISTDGLEERAESGR</sequence>
<organism evidence="3 4">
    <name type="scientific">Christiangramia sediminicola</name>
    <dbReference type="NCBI Taxonomy" id="3073267"/>
    <lineage>
        <taxon>Bacteria</taxon>
        <taxon>Pseudomonadati</taxon>
        <taxon>Bacteroidota</taxon>
        <taxon>Flavobacteriia</taxon>
        <taxon>Flavobacteriales</taxon>
        <taxon>Flavobacteriaceae</taxon>
        <taxon>Christiangramia</taxon>
    </lineage>
</organism>
<accession>A0ABU1EME0</accession>
<evidence type="ECO:0000313" key="4">
    <source>
        <dbReference type="Proteomes" id="UP001257234"/>
    </source>
</evidence>
<name>A0ABU1EME0_9FLAO</name>
<dbReference type="RefSeq" id="WP_309560406.1">
    <property type="nucleotide sequence ID" value="NZ_JAVJIU010000001.1"/>
</dbReference>
<dbReference type="Gene3D" id="3.10.620.30">
    <property type="match status" value="1"/>
</dbReference>
<keyword evidence="4" id="KW-1185">Reference proteome</keyword>
<dbReference type="Proteomes" id="UP001257234">
    <property type="component" value="Unassembled WGS sequence"/>
</dbReference>